<name>A0A2R7Y8B3_9ARCH</name>
<accession>A0A2R7Y8B3</accession>
<dbReference type="Pfam" id="PF00156">
    <property type="entry name" value="Pribosyltran"/>
    <property type="match status" value="1"/>
</dbReference>
<reference evidence="4 5" key="1">
    <citation type="submission" date="2017-04" db="EMBL/GenBank/DDBJ databases">
        <title>Draft Aigarchaeota genome from a New Zealand hot spring.</title>
        <authorList>
            <person name="Reysenbach A.-L."/>
            <person name="Donaho J.A."/>
            <person name="Gerhart J."/>
            <person name="Kelley J.F."/>
            <person name="Kouba K."/>
            <person name="Podar M."/>
            <person name="Stott M."/>
        </authorList>
    </citation>
    <scope>NUCLEOTIDE SEQUENCE [LARGE SCALE GENOMIC DNA]</scope>
    <source>
        <strain evidence="4">NZ13_MG1</strain>
    </source>
</reference>
<evidence type="ECO:0000256" key="2">
    <source>
        <dbReference type="ARBA" id="ARBA00022726"/>
    </source>
</evidence>
<evidence type="ECO:0000256" key="1">
    <source>
        <dbReference type="ARBA" id="ARBA00022679"/>
    </source>
</evidence>
<evidence type="ECO:0000313" key="5">
    <source>
        <dbReference type="Proteomes" id="UP000244066"/>
    </source>
</evidence>
<dbReference type="InterPro" id="IPR050118">
    <property type="entry name" value="Pur/Pyrimidine_PRTase"/>
</dbReference>
<dbReference type="AlphaFoldDB" id="A0A2R7Y8B3"/>
<dbReference type="CDD" id="cd06223">
    <property type="entry name" value="PRTases_typeI"/>
    <property type="match status" value="1"/>
</dbReference>
<dbReference type="Proteomes" id="UP000244066">
    <property type="component" value="Unassembled WGS sequence"/>
</dbReference>
<dbReference type="GO" id="GO:0016740">
    <property type="term" value="F:transferase activity"/>
    <property type="evidence" value="ECO:0007669"/>
    <property type="project" value="UniProtKB-KW"/>
</dbReference>
<protein>
    <recommendedName>
        <fullName evidence="3">HTH cro/C1-type domain-containing protein</fullName>
    </recommendedName>
</protein>
<comment type="caution">
    <text evidence="4">The sequence shown here is derived from an EMBL/GenBank/DDBJ whole genome shotgun (WGS) entry which is preliminary data.</text>
</comment>
<organism evidence="4 5">
    <name type="scientific">Candidatus Terraquivivens tikiterensis</name>
    <dbReference type="NCBI Taxonomy" id="1980982"/>
    <lineage>
        <taxon>Archaea</taxon>
        <taxon>Nitrososphaerota</taxon>
        <taxon>Candidatus Wolframiiraptoraceae</taxon>
        <taxon>Candidatus Terraquivivens</taxon>
    </lineage>
</organism>
<dbReference type="EMBL" id="NDWU01000004">
    <property type="protein sequence ID" value="PUA33765.1"/>
    <property type="molecule type" value="Genomic_DNA"/>
</dbReference>
<proteinExistence type="predicted"/>
<dbReference type="GO" id="GO:0003677">
    <property type="term" value="F:DNA binding"/>
    <property type="evidence" value="ECO:0007669"/>
    <property type="project" value="InterPro"/>
</dbReference>
<dbReference type="PROSITE" id="PS50943">
    <property type="entry name" value="HTH_CROC1"/>
    <property type="match status" value="1"/>
</dbReference>
<dbReference type="NCBIfam" id="NF006328">
    <property type="entry name" value="PRK08558.1"/>
    <property type="match status" value="1"/>
</dbReference>
<feature type="domain" description="HTH cro/C1-type" evidence="3">
    <location>
        <begin position="23"/>
        <end position="69"/>
    </location>
</feature>
<dbReference type="InterPro" id="IPR001387">
    <property type="entry name" value="Cro/C1-type_HTH"/>
</dbReference>
<evidence type="ECO:0000313" key="4">
    <source>
        <dbReference type="EMBL" id="PUA33765.1"/>
    </source>
</evidence>
<keyword evidence="2" id="KW-0660">Purine salvage</keyword>
<dbReference type="Gene3D" id="1.10.260.40">
    <property type="entry name" value="lambda repressor-like DNA-binding domains"/>
    <property type="match status" value="1"/>
</dbReference>
<keyword evidence="1" id="KW-0808">Transferase</keyword>
<gene>
    <name evidence="4" type="ORF">B9J98_02145</name>
</gene>
<dbReference type="InterPro" id="IPR029057">
    <property type="entry name" value="PRTase-like"/>
</dbReference>
<evidence type="ECO:0000259" key="3">
    <source>
        <dbReference type="PROSITE" id="PS50943"/>
    </source>
</evidence>
<dbReference type="Gene3D" id="3.40.50.2020">
    <property type="match status" value="1"/>
</dbReference>
<dbReference type="GO" id="GO:0006166">
    <property type="term" value="P:purine ribonucleoside salvage"/>
    <property type="evidence" value="ECO:0007669"/>
    <property type="project" value="UniProtKB-KW"/>
</dbReference>
<dbReference type="Pfam" id="PF01381">
    <property type="entry name" value="HTH_3"/>
    <property type="match status" value="1"/>
</dbReference>
<dbReference type="PANTHER" id="PTHR43864">
    <property type="entry name" value="HYPOXANTHINE/GUANINE PHOSPHORIBOSYLTRANSFERASE"/>
    <property type="match status" value="1"/>
</dbReference>
<dbReference type="SUPFAM" id="SSF53271">
    <property type="entry name" value="PRTase-like"/>
    <property type="match status" value="1"/>
</dbReference>
<dbReference type="PANTHER" id="PTHR43864:SF1">
    <property type="entry name" value="XANTHINE PHOSPHORIBOSYLTRANSFERASE"/>
    <property type="match status" value="1"/>
</dbReference>
<dbReference type="InterPro" id="IPR000836">
    <property type="entry name" value="PRTase_dom"/>
</dbReference>
<sequence length="240" mass="26715">MLVNKLSLMKRKIFAVEILRVLKRNYTYREISKIIDLPPSVLSRYINGHVIPSADKANMIIEAFSEKYVRDVLRSKVVDRNGAYDLTSVCYDTGLQQLIAKSVANEFELVKVDKILTAAVDGIPLAVQLGNELGVKAVVIAKGSKEVGVEEFLEEKAVFSPVLFKTFYIPKGSIKKDESVLIVDDIMRTGATVEAMVRLVERSRAKTVGIFTIFSVNNSAEKLKKKLGLKCKVLSFLNLS</sequence>
<dbReference type="SUPFAM" id="SSF47413">
    <property type="entry name" value="lambda repressor-like DNA-binding domains"/>
    <property type="match status" value="1"/>
</dbReference>
<dbReference type="InterPro" id="IPR010982">
    <property type="entry name" value="Lambda_DNA-bd_dom_sf"/>
</dbReference>
<dbReference type="CDD" id="cd00093">
    <property type="entry name" value="HTH_XRE"/>
    <property type="match status" value="1"/>
</dbReference>